<reference evidence="1 2" key="1">
    <citation type="journal article" date="2022" name="bioRxiv">
        <title>The genome of the oomycete Peronosclerospora sorghi, a cosmopolitan pathogen of maize and sorghum, is inflated with dispersed pseudogenes.</title>
        <authorList>
            <person name="Fletcher K."/>
            <person name="Martin F."/>
            <person name="Isakeit T."/>
            <person name="Cavanaugh K."/>
            <person name="Magill C."/>
            <person name="Michelmore R."/>
        </authorList>
    </citation>
    <scope>NUCLEOTIDE SEQUENCE [LARGE SCALE GENOMIC DNA]</scope>
    <source>
        <strain evidence="1">P6</strain>
    </source>
</reference>
<accession>A0ACC0VRQ2</accession>
<protein>
    <submittedName>
        <fullName evidence="1">Uncharacterized protein</fullName>
    </submittedName>
</protein>
<evidence type="ECO:0000313" key="2">
    <source>
        <dbReference type="Proteomes" id="UP001163321"/>
    </source>
</evidence>
<comment type="caution">
    <text evidence="1">The sequence shown here is derived from an EMBL/GenBank/DDBJ whole genome shotgun (WGS) entry which is preliminary data.</text>
</comment>
<evidence type="ECO:0000313" key="1">
    <source>
        <dbReference type="EMBL" id="KAI9908403.1"/>
    </source>
</evidence>
<keyword evidence="2" id="KW-1185">Reference proteome</keyword>
<dbReference type="EMBL" id="CM047587">
    <property type="protein sequence ID" value="KAI9908403.1"/>
    <property type="molecule type" value="Genomic_DNA"/>
</dbReference>
<sequence length="803" mass="90193">MKSTGERPEYAALRLDPTMQMYFKMLSFGVPSIGVAQKMTQDEISREKVVIFLAGSNGSNSMPVGNEDRASVERPKLNRRDSTFRKVYWTSLESKKVNETIWARVTSRRKTAPIALSPKDFKELEQRFGNRTEVSRYASKENAKKKTKFSALDSRRANNISIGLSQFKPFGGVDAILSALKACDFVFLSVDRLTTLLQIAPNNVESKRYSNFRGSRLRLETPEKFLVDMCEIPRVTEKARVLALIQMMLFVLQFRDHVQELRKRVQVITKACYEVLQSERLARCFELILTIGNLLNTGTELEGAYGITLGSLLKLSETKTIDGSMSLLQFIVKLIHVRAILSCLIVIKNRGEDDVLLFVNDLETLAEARRFSYVNCDSQTRALRNEIHKCELEIEEDMEQDLRQCNEAETLRKLRIEKKPQKHQLTFIASKETEREEVVNIGRAGRSSPRNAVLNAIRQRGVDNIAGAMCDTATDTRNNPRSGLLAAIRSCSESDDVNAAPAMMNGGSQTALLAAIREQSEKLTREKNKDVTNGSSTDDLNVEPRQYQTKSKFILIMRERLLSIKRAFEEVEMEWETLRSVWGCTARYVAEDTSDSSPKYVFRLLHKFVLDVKVAKTLLFRTGLSCFTNVHTLLPNAHVGSIVATKFGSGVITALRVADERIEVKFPWSKEAYLSPSAILSVGSLVRCRHWGVGIIRKACYDEGFCEVRFSFGYGKVRVEDLTLEPPSNQYRRDILSGGFCHGDPVLTPFGCGHVQSIRGPPQSPAAVLSVIVLASDSCIGFSVCRSSMALAFVPAHNVKHNF</sequence>
<gene>
    <name evidence="1" type="ORF">PsorP6_003955</name>
</gene>
<proteinExistence type="predicted"/>
<organism evidence="1 2">
    <name type="scientific">Peronosclerospora sorghi</name>
    <dbReference type="NCBI Taxonomy" id="230839"/>
    <lineage>
        <taxon>Eukaryota</taxon>
        <taxon>Sar</taxon>
        <taxon>Stramenopiles</taxon>
        <taxon>Oomycota</taxon>
        <taxon>Peronosporomycetes</taxon>
        <taxon>Peronosporales</taxon>
        <taxon>Peronosporaceae</taxon>
        <taxon>Peronosclerospora</taxon>
    </lineage>
</organism>
<name>A0ACC0VRQ2_9STRA</name>
<dbReference type="Proteomes" id="UP001163321">
    <property type="component" value="Chromosome 8"/>
</dbReference>